<dbReference type="PANTHER" id="PTHR43524">
    <property type="entry name" value="RADICAL SAM SUPERFAMILY PROTEIN"/>
    <property type="match status" value="1"/>
</dbReference>
<dbReference type="EMBL" id="DTGZ01000135">
    <property type="protein sequence ID" value="HGV98103.1"/>
    <property type="molecule type" value="Genomic_DNA"/>
</dbReference>
<dbReference type="SUPFAM" id="SSF102114">
    <property type="entry name" value="Radical SAM enzymes"/>
    <property type="match status" value="1"/>
</dbReference>
<dbReference type="SFLD" id="SFLDG01067">
    <property type="entry name" value="SPASM/twitch_domain_containing"/>
    <property type="match status" value="1"/>
</dbReference>
<dbReference type="PANTHER" id="PTHR43524:SF1">
    <property type="entry name" value="RADICAL SAM SUPERFAMILY PROTEIN"/>
    <property type="match status" value="1"/>
</dbReference>
<dbReference type="PROSITE" id="PS51918">
    <property type="entry name" value="RADICAL_SAM"/>
    <property type="match status" value="1"/>
</dbReference>
<dbReference type="InterPro" id="IPR058240">
    <property type="entry name" value="rSAM_sf"/>
</dbReference>
<evidence type="ECO:0000256" key="4">
    <source>
        <dbReference type="ARBA" id="ARBA00023014"/>
    </source>
</evidence>
<feature type="domain" description="Radical SAM core" evidence="5">
    <location>
        <begin position="109"/>
        <end position="328"/>
    </location>
</feature>
<name>A0A7C4THN8_UNCW3</name>
<organism evidence="6">
    <name type="scientific">candidate division WOR-3 bacterium</name>
    <dbReference type="NCBI Taxonomy" id="2052148"/>
    <lineage>
        <taxon>Bacteria</taxon>
        <taxon>Bacteria division WOR-3</taxon>
    </lineage>
</organism>
<protein>
    <submittedName>
        <fullName evidence="6">Radical SAM protein</fullName>
    </submittedName>
</protein>
<comment type="caution">
    <text evidence="6">The sequence shown here is derived from an EMBL/GenBank/DDBJ whole genome shotgun (WGS) entry which is preliminary data.</text>
</comment>
<keyword evidence="1" id="KW-0949">S-adenosyl-L-methionine</keyword>
<dbReference type="AlphaFoldDB" id="A0A7C4THN8"/>
<dbReference type="SFLD" id="SFLDS00029">
    <property type="entry name" value="Radical_SAM"/>
    <property type="match status" value="1"/>
</dbReference>
<reference evidence="6" key="1">
    <citation type="journal article" date="2020" name="mSystems">
        <title>Genome- and Community-Level Interaction Insights into Carbon Utilization and Element Cycling Functions of Hydrothermarchaeota in Hydrothermal Sediment.</title>
        <authorList>
            <person name="Zhou Z."/>
            <person name="Liu Y."/>
            <person name="Xu W."/>
            <person name="Pan J."/>
            <person name="Luo Z.H."/>
            <person name="Li M."/>
        </authorList>
    </citation>
    <scope>NUCLEOTIDE SEQUENCE [LARGE SCALE GENOMIC DNA]</scope>
    <source>
        <strain evidence="6">SpSt-774</strain>
    </source>
</reference>
<dbReference type="Gene3D" id="3.20.20.70">
    <property type="entry name" value="Aldolase class I"/>
    <property type="match status" value="1"/>
</dbReference>
<evidence type="ECO:0000313" key="6">
    <source>
        <dbReference type="EMBL" id="HGV98103.1"/>
    </source>
</evidence>
<dbReference type="InterPro" id="IPR013785">
    <property type="entry name" value="Aldolase_TIM"/>
</dbReference>
<evidence type="ECO:0000256" key="1">
    <source>
        <dbReference type="ARBA" id="ARBA00022691"/>
    </source>
</evidence>
<evidence type="ECO:0000256" key="2">
    <source>
        <dbReference type="ARBA" id="ARBA00022723"/>
    </source>
</evidence>
<dbReference type="InterPro" id="IPR007197">
    <property type="entry name" value="rSAM"/>
</dbReference>
<keyword evidence="2" id="KW-0479">Metal-binding</keyword>
<accession>A0A7C4THN8</accession>
<dbReference type="CDD" id="cd01335">
    <property type="entry name" value="Radical_SAM"/>
    <property type="match status" value="1"/>
</dbReference>
<dbReference type="GO" id="GO:0051536">
    <property type="term" value="F:iron-sulfur cluster binding"/>
    <property type="evidence" value="ECO:0007669"/>
    <property type="project" value="UniProtKB-KW"/>
</dbReference>
<evidence type="ECO:0000256" key="3">
    <source>
        <dbReference type="ARBA" id="ARBA00023004"/>
    </source>
</evidence>
<dbReference type="GO" id="GO:0046872">
    <property type="term" value="F:metal ion binding"/>
    <property type="evidence" value="ECO:0007669"/>
    <property type="project" value="UniProtKB-KW"/>
</dbReference>
<proteinExistence type="predicted"/>
<gene>
    <name evidence="6" type="ORF">ENV60_07390</name>
</gene>
<dbReference type="Pfam" id="PF04055">
    <property type="entry name" value="Radical_SAM"/>
    <property type="match status" value="1"/>
</dbReference>
<keyword evidence="3" id="KW-0408">Iron</keyword>
<keyword evidence="4" id="KW-0411">Iron-sulfur</keyword>
<evidence type="ECO:0000259" key="5">
    <source>
        <dbReference type="PROSITE" id="PS51918"/>
    </source>
</evidence>
<dbReference type="InterPro" id="IPR006638">
    <property type="entry name" value="Elp3/MiaA/NifB-like_rSAM"/>
</dbReference>
<sequence>MRLETKVKINNFIMRNILFGIFHGGNNPLLRPLLLPAVEKGIRFALKNVPGPVGLPGVIEDKFYMLRAMVYSGIRFGTSSKFTDTIVNKAILSNLRAEKEKEFRAIFGFDPPGFMTISPAKRCNLRCKGCYANSASEKDQLPYDIFTRIIKEMRDLWGARFVVISGGEPMLYKWDGKGIIDIFVEHPDSLFLMYTNGSLISEEVAKKFAELGNITPAISVEGMKETTERRRGKGFFDRIVNTLKLLKRYRVTFGISITATKENAEEIVSDEFIDFYFNKLGAAYAWIFHYMPIGRDIAPELIPTPEQRVMLWKKSWEIVKEKKIMFADFWNHGPVSDGCISAGRPGGYFYIDWQANVYPCVFFPYAGANIKDIYEKGGNLNDLINLPLFKRIREWQFKYWKEGDLLRPCPIRDHYLMAKEFVIETNAKPADEVAEEILKNPEYEKKMSEYDKELEKKTSLIWEKVYKNGYRKAV</sequence>
<dbReference type="GO" id="GO:0003824">
    <property type="term" value="F:catalytic activity"/>
    <property type="evidence" value="ECO:0007669"/>
    <property type="project" value="InterPro"/>
</dbReference>
<dbReference type="SMART" id="SM00729">
    <property type="entry name" value="Elp3"/>
    <property type="match status" value="1"/>
</dbReference>